<evidence type="ECO:0008006" key="5">
    <source>
        <dbReference type="Google" id="ProtNLM"/>
    </source>
</evidence>
<feature type="region of interest" description="Disordered" evidence="1">
    <location>
        <begin position="315"/>
        <end position="419"/>
    </location>
</feature>
<dbReference type="InterPro" id="IPR008979">
    <property type="entry name" value="Galactose-bd-like_sf"/>
</dbReference>
<evidence type="ECO:0000313" key="3">
    <source>
        <dbReference type="EMBL" id="GEL96145.1"/>
    </source>
</evidence>
<dbReference type="RefSeq" id="WP_186812710.1">
    <property type="nucleotide sequence ID" value="NZ_BJWG01000014.1"/>
</dbReference>
<accession>A0A511JDT7</accession>
<comment type="caution">
    <text evidence="3">The sequence shown here is derived from an EMBL/GenBank/DDBJ whole genome shotgun (WGS) entry which is preliminary data.</text>
</comment>
<organism evidence="3 4">
    <name type="scientific">Cellulomonas composti</name>
    <dbReference type="NCBI Taxonomy" id="266130"/>
    <lineage>
        <taxon>Bacteria</taxon>
        <taxon>Bacillati</taxon>
        <taxon>Actinomycetota</taxon>
        <taxon>Actinomycetes</taxon>
        <taxon>Micrococcales</taxon>
        <taxon>Cellulomonadaceae</taxon>
        <taxon>Cellulomonas</taxon>
    </lineage>
</organism>
<keyword evidence="2" id="KW-0472">Membrane</keyword>
<evidence type="ECO:0000256" key="1">
    <source>
        <dbReference type="SAM" id="MobiDB-lite"/>
    </source>
</evidence>
<feature type="compositionally biased region" description="Pro residues" evidence="1">
    <location>
        <begin position="388"/>
        <end position="413"/>
    </location>
</feature>
<feature type="transmembrane region" description="Helical" evidence="2">
    <location>
        <begin position="446"/>
        <end position="468"/>
    </location>
</feature>
<dbReference type="Gene3D" id="1.10.510.10">
    <property type="entry name" value="Transferase(Phosphotransferase) domain 1"/>
    <property type="match status" value="1"/>
</dbReference>
<dbReference type="Gene3D" id="2.60.120.260">
    <property type="entry name" value="Galactose-binding domain-like"/>
    <property type="match status" value="1"/>
</dbReference>
<feature type="compositionally biased region" description="Low complexity" evidence="1">
    <location>
        <begin position="373"/>
        <end position="387"/>
    </location>
</feature>
<dbReference type="AlphaFoldDB" id="A0A511JDT7"/>
<dbReference type="Gene3D" id="3.30.200.20">
    <property type="entry name" value="Phosphorylase Kinase, domain 1"/>
    <property type="match status" value="1"/>
</dbReference>
<dbReference type="EMBL" id="BJWG01000014">
    <property type="protein sequence ID" value="GEL96145.1"/>
    <property type="molecule type" value="Genomic_DNA"/>
</dbReference>
<sequence>MSEVVGRGTLLAGRYRVLQQVEGDVPGASAWQAVDQILDRPVRALVMHAGPIASALDGARRAALVADPRLVRVLDVGTHEDLGYVVCEQVSGPSLARIADHEPLTADQARAVVGETASALEAARRRGVHHLALRPSAVHVADGGRVVLTGLGTDAPLAGVPGGDARTTSRRDSVALVRLLYAALTGRWPADPAGDPLPAGLPLAPVVDGRPALPSELVPGVPGDLDTLCHVTLSTPDDGPHTPGDLVRDLEPWGEIRALLGSPVVGTAGGAVAAAAGSVTNAVTPASGIRAAMPEDDLQDTGPIQVQRQSVRSAFAGEQPAARPGTPPPAVPPRTPVFPAGAAAAAATGAGGGAGVAGPPSVAPGAARPPAPSGSTPTRVSAGAASAAPPPRPPSPVPSPVPAPAPTPAPAREPAPAAAYYGGGFDDVLGATNDDGPERRQFNPTAMVLTIVGIAVIVGVVLAFKALFSSLDTGSSSQEQEPQAPVTQTSAAPTPSASDAPTSAAPTGPPPQIQSATTVDPSDDDGEHQEAVDRAFDGDTSTYWYTQTYQRPDFAGFKPGVGYVMTLAQPTTVSKVRLLTGGTGGQFEIRASDASDPSGGTLLATGAFGTDVAVDLDPPTQTSTLTLWITELPTAADGAFRLELQEIELS</sequence>
<feature type="compositionally biased region" description="Low complexity" evidence="1">
    <location>
        <begin position="337"/>
        <end position="348"/>
    </location>
</feature>
<gene>
    <name evidence="3" type="ORF">CCO02nite_28030</name>
</gene>
<feature type="region of interest" description="Disordered" evidence="1">
    <location>
        <begin position="473"/>
        <end position="529"/>
    </location>
</feature>
<keyword evidence="2" id="KW-0812">Transmembrane</keyword>
<dbReference type="SUPFAM" id="SSF56112">
    <property type="entry name" value="Protein kinase-like (PK-like)"/>
    <property type="match status" value="1"/>
</dbReference>
<dbReference type="CDD" id="cd13973">
    <property type="entry name" value="PK_MviN-like"/>
    <property type="match status" value="1"/>
</dbReference>
<evidence type="ECO:0000256" key="2">
    <source>
        <dbReference type="SAM" id="Phobius"/>
    </source>
</evidence>
<dbReference type="InterPro" id="IPR011009">
    <property type="entry name" value="Kinase-like_dom_sf"/>
</dbReference>
<feature type="compositionally biased region" description="Low complexity" evidence="1">
    <location>
        <begin position="482"/>
        <end position="506"/>
    </location>
</feature>
<dbReference type="SUPFAM" id="SSF49785">
    <property type="entry name" value="Galactose-binding domain-like"/>
    <property type="match status" value="1"/>
</dbReference>
<evidence type="ECO:0000313" key="4">
    <source>
        <dbReference type="Proteomes" id="UP000321720"/>
    </source>
</evidence>
<keyword evidence="2" id="KW-1133">Transmembrane helix</keyword>
<protein>
    <recommendedName>
        <fullName evidence="5">Protein kinase domain-containing protein</fullName>
    </recommendedName>
</protein>
<reference evidence="3 4" key="1">
    <citation type="submission" date="2019-07" db="EMBL/GenBank/DDBJ databases">
        <title>Whole genome shotgun sequence of Cellulomonas composti NBRC 100758.</title>
        <authorList>
            <person name="Hosoyama A."/>
            <person name="Uohara A."/>
            <person name="Ohji S."/>
            <person name="Ichikawa N."/>
        </authorList>
    </citation>
    <scope>NUCLEOTIDE SEQUENCE [LARGE SCALE GENOMIC DNA]</scope>
    <source>
        <strain evidence="3 4">NBRC 100758</strain>
    </source>
</reference>
<name>A0A511JDT7_9CELL</name>
<feature type="compositionally biased region" description="Pro residues" evidence="1">
    <location>
        <begin position="325"/>
        <end position="336"/>
    </location>
</feature>
<dbReference type="Proteomes" id="UP000321720">
    <property type="component" value="Unassembled WGS sequence"/>
</dbReference>
<keyword evidence="4" id="KW-1185">Reference proteome</keyword>
<proteinExistence type="predicted"/>
<feature type="compositionally biased region" description="Low complexity" evidence="1">
    <location>
        <begin position="357"/>
        <end position="366"/>
    </location>
</feature>